<feature type="repeat" description="PPR" evidence="2">
    <location>
        <begin position="396"/>
        <end position="430"/>
    </location>
</feature>
<dbReference type="PANTHER" id="PTHR47926:SF533">
    <property type="entry name" value="DYW DOMAIN-CONTAINING PROTEIN"/>
    <property type="match status" value="1"/>
</dbReference>
<dbReference type="InterPro" id="IPR032867">
    <property type="entry name" value="DYW_dom"/>
</dbReference>
<name>A0A7J7MHZ3_9MAGN</name>
<dbReference type="InterPro" id="IPR002885">
    <property type="entry name" value="PPR_rpt"/>
</dbReference>
<evidence type="ECO:0000313" key="4">
    <source>
        <dbReference type="EMBL" id="KAF6154348.1"/>
    </source>
</evidence>
<dbReference type="PROSITE" id="PS51375">
    <property type="entry name" value="PPR"/>
    <property type="match status" value="5"/>
</dbReference>
<feature type="repeat" description="PPR" evidence="2">
    <location>
        <begin position="101"/>
        <end position="135"/>
    </location>
</feature>
<dbReference type="Pfam" id="PF20430">
    <property type="entry name" value="Eplus_motif"/>
    <property type="match status" value="1"/>
</dbReference>
<comment type="caution">
    <text evidence="4">The sequence shown here is derived from an EMBL/GenBank/DDBJ whole genome shotgun (WGS) entry which is preliminary data.</text>
</comment>
<dbReference type="OrthoDB" id="185373at2759"/>
<dbReference type="Pfam" id="PF14432">
    <property type="entry name" value="DYW_deaminase"/>
    <property type="match status" value="1"/>
</dbReference>
<dbReference type="FunFam" id="1.25.40.10:FF:000031">
    <property type="entry name" value="Pentatricopeptide repeat-containing protein mitochondrial"/>
    <property type="match status" value="1"/>
</dbReference>
<dbReference type="Pfam" id="PF12854">
    <property type="entry name" value="PPR_1"/>
    <property type="match status" value="1"/>
</dbReference>
<dbReference type="PANTHER" id="PTHR47926">
    <property type="entry name" value="PENTATRICOPEPTIDE REPEAT-CONTAINING PROTEIN"/>
    <property type="match status" value="1"/>
</dbReference>
<feature type="repeat" description="PPR" evidence="2">
    <location>
        <begin position="70"/>
        <end position="100"/>
    </location>
</feature>
<reference evidence="4 5" key="1">
    <citation type="journal article" date="2020" name="IScience">
        <title>Genome Sequencing of the Endangered Kingdonia uniflora (Circaeasteraceae, Ranunculales) Reveals Potential Mechanisms of Evolutionary Specialization.</title>
        <authorList>
            <person name="Sun Y."/>
            <person name="Deng T."/>
            <person name="Zhang A."/>
            <person name="Moore M.J."/>
            <person name="Landis J.B."/>
            <person name="Lin N."/>
            <person name="Zhang H."/>
            <person name="Zhang X."/>
            <person name="Huang J."/>
            <person name="Zhang X."/>
            <person name="Sun H."/>
            <person name="Wang H."/>
        </authorList>
    </citation>
    <scope>NUCLEOTIDE SEQUENCE [LARGE SCALE GENOMIC DNA]</scope>
    <source>
        <strain evidence="4">TB1705</strain>
        <tissue evidence="4">Leaf</tissue>
    </source>
</reference>
<feature type="repeat" description="PPR" evidence="2">
    <location>
        <begin position="295"/>
        <end position="329"/>
    </location>
</feature>
<dbReference type="SUPFAM" id="SSF48452">
    <property type="entry name" value="TPR-like"/>
    <property type="match status" value="1"/>
</dbReference>
<dbReference type="Proteomes" id="UP000541444">
    <property type="component" value="Unassembled WGS sequence"/>
</dbReference>
<dbReference type="FunFam" id="1.25.40.10:FF:000366">
    <property type="entry name" value="Pentatricopeptide (PPR) repeat-containing protein"/>
    <property type="match status" value="1"/>
</dbReference>
<dbReference type="AlphaFoldDB" id="A0A7J7MHZ3"/>
<dbReference type="InterPro" id="IPR046848">
    <property type="entry name" value="E_motif"/>
</dbReference>
<dbReference type="Pfam" id="PF13041">
    <property type="entry name" value="PPR_2"/>
    <property type="match status" value="4"/>
</dbReference>
<dbReference type="GO" id="GO:0008270">
    <property type="term" value="F:zinc ion binding"/>
    <property type="evidence" value="ECO:0007669"/>
    <property type="project" value="InterPro"/>
</dbReference>
<keyword evidence="1" id="KW-0677">Repeat</keyword>
<proteinExistence type="predicted"/>
<dbReference type="Gene3D" id="1.25.40.10">
    <property type="entry name" value="Tetratricopeptide repeat domain"/>
    <property type="match status" value="5"/>
</dbReference>
<dbReference type="InterPro" id="IPR046960">
    <property type="entry name" value="PPR_At4g14850-like_plant"/>
</dbReference>
<evidence type="ECO:0000259" key="3">
    <source>
        <dbReference type="Pfam" id="PF14432"/>
    </source>
</evidence>
<accession>A0A7J7MHZ3</accession>
<dbReference type="Pfam" id="PF20431">
    <property type="entry name" value="E_motif"/>
    <property type="match status" value="1"/>
</dbReference>
<dbReference type="FunFam" id="1.25.40.10:FF:000344">
    <property type="entry name" value="Pentatricopeptide repeat-containing protein"/>
    <property type="match status" value="1"/>
</dbReference>
<feature type="domain" description="DYW" evidence="3">
    <location>
        <begin position="611"/>
        <end position="703"/>
    </location>
</feature>
<keyword evidence="5" id="KW-1185">Reference proteome</keyword>
<evidence type="ECO:0000256" key="2">
    <source>
        <dbReference type="PROSITE-ProRule" id="PRU00708"/>
    </source>
</evidence>
<sequence length="703" mass="78899">MACFPALSRSLKSISSVSSISLKKFSNSFMIITNYAKMGTSSHSSTISEYLRNDRLDEARRVFDKITSPDVYIYTMLISGYCRNNKTNEALNLFYRMPTRDVVSWNSMIKGCLDNGDLNKAYDLFNQMSERSVVSWTTMVNGFLQFGRFELAEELFECMPSRDIAAWNSMVLGYCRSGRIKDAFNMFKRMPSKDVISWTMMIGGLDQCGKSDEALSLFRDMRGVGVDPTSSTLSSVFTACANISALERGVQLHGHLFKSGYVFDAFISTSLMTFYAKCKQIESCLKVFQENLVSNVVMWTALVTGYGLNGMHEEALDVFKNMMKEGIVPNQSTFVSALNSCCGLEALDRGKEIHTKAIKLGLFLDVFVDNSLIVMYSKCGNLDYGVNVFNNMNEKNLVSWNSIIVGCAQHGGGMLALKYFDQMAQSGVQPDAITFLGLLTACSHSRMLDKGKYVFDLLNRDPSIEVRLEHYASMVDIMGRSGQLKEAEEFIKNMPIKANSMVWLALLSACKLYSNLEVATKAAQYVLDLDPHDSAAYVLLSNLYASACRWNDVSRIRVMMKGRGIIKQRGASWVTLKGSKHVFNSGDISHPLSRKIYQKLDSLSGKLKEFGYVPDQRFDLHDVENEQKEVSLFYHSERLAIGFALVSTVEGSTIRVMKNLRVCGDCHSAIKLMSKIVGRTIIIRDSSRFHHFKDGDCSCGNYW</sequence>
<dbReference type="GO" id="GO:0003723">
    <property type="term" value="F:RNA binding"/>
    <property type="evidence" value="ECO:0007669"/>
    <property type="project" value="InterPro"/>
</dbReference>
<protein>
    <recommendedName>
        <fullName evidence="3">DYW domain-containing protein</fullName>
    </recommendedName>
</protein>
<evidence type="ECO:0000313" key="5">
    <source>
        <dbReference type="Proteomes" id="UP000541444"/>
    </source>
</evidence>
<dbReference type="EMBL" id="JACGCM010001501">
    <property type="protein sequence ID" value="KAF6154348.1"/>
    <property type="molecule type" value="Genomic_DNA"/>
</dbReference>
<dbReference type="InterPro" id="IPR011990">
    <property type="entry name" value="TPR-like_helical_dom_sf"/>
</dbReference>
<dbReference type="NCBIfam" id="TIGR00756">
    <property type="entry name" value="PPR"/>
    <property type="match status" value="7"/>
</dbReference>
<feature type="repeat" description="PPR" evidence="2">
    <location>
        <begin position="163"/>
        <end position="197"/>
    </location>
</feature>
<dbReference type="GO" id="GO:0009451">
    <property type="term" value="P:RNA modification"/>
    <property type="evidence" value="ECO:0007669"/>
    <property type="project" value="InterPro"/>
</dbReference>
<dbReference type="Pfam" id="PF01535">
    <property type="entry name" value="PPR"/>
    <property type="match status" value="3"/>
</dbReference>
<evidence type="ECO:0000256" key="1">
    <source>
        <dbReference type="ARBA" id="ARBA00022737"/>
    </source>
</evidence>
<gene>
    <name evidence="4" type="ORF">GIB67_026804</name>
</gene>
<organism evidence="4 5">
    <name type="scientific">Kingdonia uniflora</name>
    <dbReference type="NCBI Taxonomy" id="39325"/>
    <lineage>
        <taxon>Eukaryota</taxon>
        <taxon>Viridiplantae</taxon>
        <taxon>Streptophyta</taxon>
        <taxon>Embryophyta</taxon>
        <taxon>Tracheophyta</taxon>
        <taxon>Spermatophyta</taxon>
        <taxon>Magnoliopsida</taxon>
        <taxon>Ranunculales</taxon>
        <taxon>Circaeasteraceae</taxon>
        <taxon>Kingdonia</taxon>
    </lineage>
</organism>
<dbReference type="InterPro" id="IPR046849">
    <property type="entry name" value="E2_motif"/>
</dbReference>